<reference evidence="2 3" key="1">
    <citation type="submission" date="2019-08" db="EMBL/GenBank/DDBJ databases">
        <title>In-depth cultivation of the pig gut microbiome towards novel bacterial diversity and tailored functional studies.</title>
        <authorList>
            <person name="Wylensek D."/>
            <person name="Hitch T.C.A."/>
            <person name="Clavel T."/>
        </authorList>
    </citation>
    <scope>NUCLEOTIDE SEQUENCE [LARGE SCALE GENOMIC DNA]</scope>
    <source>
        <strain evidence="2 3">WCA-383-APC-5B</strain>
    </source>
</reference>
<dbReference type="RefSeq" id="WP_154531134.1">
    <property type="nucleotide sequence ID" value="NZ_VULX01000008.1"/>
</dbReference>
<name>A0A7X2MZ29_9CLOT</name>
<gene>
    <name evidence="2" type="ORF">FYJ33_07445</name>
</gene>
<feature type="transmembrane region" description="Helical" evidence="1">
    <location>
        <begin position="46"/>
        <end position="70"/>
    </location>
</feature>
<dbReference type="AlphaFoldDB" id="A0A7X2MZ29"/>
<protein>
    <recommendedName>
        <fullName evidence="4">Polysaccharide biosynthesis protein</fullName>
    </recommendedName>
</protein>
<proteinExistence type="predicted"/>
<evidence type="ECO:0000256" key="1">
    <source>
        <dbReference type="SAM" id="Phobius"/>
    </source>
</evidence>
<keyword evidence="3" id="KW-1185">Reference proteome</keyword>
<keyword evidence="1" id="KW-0472">Membrane</keyword>
<evidence type="ECO:0008006" key="4">
    <source>
        <dbReference type="Google" id="ProtNLM"/>
    </source>
</evidence>
<organism evidence="2 3">
    <name type="scientific">Inconstantimicrobium porci</name>
    <dbReference type="NCBI Taxonomy" id="2652291"/>
    <lineage>
        <taxon>Bacteria</taxon>
        <taxon>Bacillati</taxon>
        <taxon>Bacillota</taxon>
        <taxon>Clostridia</taxon>
        <taxon>Eubacteriales</taxon>
        <taxon>Clostridiaceae</taxon>
        <taxon>Inconstantimicrobium</taxon>
    </lineage>
</organism>
<dbReference type="EMBL" id="VULX01000008">
    <property type="protein sequence ID" value="MSR91250.1"/>
    <property type="molecule type" value="Genomic_DNA"/>
</dbReference>
<evidence type="ECO:0000313" key="2">
    <source>
        <dbReference type="EMBL" id="MSR91250.1"/>
    </source>
</evidence>
<keyword evidence="1" id="KW-0812">Transmembrane</keyword>
<feature type="transmembrane region" description="Helical" evidence="1">
    <location>
        <begin position="12"/>
        <end position="34"/>
    </location>
</feature>
<sequence length="84" mass="9123">MSRTRNTELNVAAGLGTQIVQLIAGFISRTVFIYTLGENYLGISGLFSDVLSVLSIAELGVGSAITFSLYKPIADNDHKKIKFR</sequence>
<keyword evidence="1" id="KW-1133">Transmembrane helix</keyword>
<evidence type="ECO:0000313" key="3">
    <source>
        <dbReference type="Proteomes" id="UP000460287"/>
    </source>
</evidence>
<comment type="caution">
    <text evidence="2">The sequence shown here is derived from an EMBL/GenBank/DDBJ whole genome shotgun (WGS) entry which is preliminary data.</text>
</comment>
<dbReference type="Proteomes" id="UP000460287">
    <property type="component" value="Unassembled WGS sequence"/>
</dbReference>
<accession>A0A7X2MZ29</accession>